<dbReference type="InterPro" id="IPR007858">
    <property type="entry name" value="Dpy-30_motif"/>
</dbReference>
<keyword evidence="3" id="KW-0539">Nucleus</keyword>
<evidence type="ECO:0000313" key="5">
    <source>
        <dbReference type="EMBL" id="WEW58834.1"/>
    </source>
</evidence>
<evidence type="ECO:0000256" key="4">
    <source>
        <dbReference type="SAM" id="MobiDB-lite"/>
    </source>
</evidence>
<gene>
    <name evidence="5" type="primary">SDC1</name>
    <name evidence="5" type="ORF">PRK78_004302</name>
</gene>
<evidence type="ECO:0000256" key="3">
    <source>
        <dbReference type="ARBA" id="ARBA00023242"/>
    </source>
</evidence>
<organism evidence="5 6">
    <name type="scientific">Emydomyces testavorans</name>
    <dbReference type="NCBI Taxonomy" id="2070801"/>
    <lineage>
        <taxon>Eukaryota</taxon>
        <taxon>Fungi</taxon>
        <taxon>Dikarya</taxon>
        <taxon>Ascomycota</taxon>
        <taxon>Pezizomycotina</taxon>
        <taxon>Eurotiomycetes</taxon>
        <taxon>Eurotiomycetidae</taxon>
        <taxon>Onygenales</taxon>
        <taxon>Nannizziopsiaceae</taxon>
        <taxon>Emydomyces</taxon>
    </lineage>
</organism>
<dbReference type="Gene3D" id="1.20.890.10">
    <property type="entry name" value="cAMP-dependent protein kinase regulatory subunit, dimerization-anchoring domain"/>
    <property type="match status" value="1"/>
</dbReference>
<dbReference type="AlphaFoldDB" id="A0AAF0DII3"/>
<proteinExistence type="inferred from homology"/>
<protein>
    <submittedName>
        <fullName evidence="5">COMPASS (Complex proteins associated with Set1p) component</fullName>
    </submittedName>
</protein>
<comment type="subcellular location">
    <subcellularLocation>
        <location evidence="1">Nucleus</location>
    </subcellularLocation>
</comment>
<dbReference type="CDD" id="cd22965">
    <property type="entry name" value="DD_DPY30_SDC1"/>
    <property type="match status" value="1"/>
</dbReference>
<name>A0AAF0DII3_9EURO</name>
<sequence length="147" mass="15602">MEGRQQEMPATVQNNTLSEQPHTSASSQQFPVAPPSTTGSSQDGISPFQPAQSTQPDRDIIMGAPANRNNVPVADVNHVAAAATPQATPGGAPVRVYLNERLVPYLLEGMKDLAKNQPSNPLRVLGEYLLAKSLEIGEPSNEQSSST</sequence>
<dbReference type="GO" id="GO:0005634">
    <property type="term" value="C:nucleus"/>
    <property type="evidence" value="ECO:0007669"/>
    <property type="project" value="UniProtKB-SubCell"/>
</dbReference>
<evidence type="ECO:0000256" key="2">
    <source>
        <dbReference type="ARBA" id="ARBA00010849"/>
    </source>
</evidence>
<keyword evidence="6" id="KW-1185">Reference proteome</keyword>
<feature type="compositionally biased region" description="Polar residues" evidence="4">
    <location>
        <begin position="11"/>
        <end position="55"/>
    </location>
</feature>
<feature type="region of interest" description="Disordered" evidence="4">
    <location>
        <begin position="1"/>
        <end position="69"/>
    </location>
</feature>
<accession>A0AAF0DII3</accession>
<reference evidence="5" key="1">
    <citation type="submission" date="2023-03" db="EMBL/GenBank/DDBJ databases">
        <title>Emydomyces testavorans Genome Sequence.</title>
        <authorList>
            <person name="Hoyer L."/>
        </authorList>
    </citation>
    <scope>NUCLEOTIDE SEQUENCE</scope>
    <source>
        <strain evidence="5">16-2883</strain>
    </source>
</reference>
<dbReference type="Proteomes" id="UP001219355">
    <property type="component" value="Chromosome 2"/>
</dbReference>
<evidence type="ECO:0000313" key="6">
    <source>
        <dbReference type="Proteomes" id="UP001219355"/>
    </source>
</evidence>
<evidence type="ECO:0000256" key="1">
    <source>
        <dbReference type="ARBA" id="ARBA00004123"/>
    </source>
</evidence>
<comment type="similarity">
    <text evidence="2">Belongs to the dpy-30 family.</text>
</comment>
<dbReference type="EMBL" id="CP120628">
    <property type="protein sequence ID" value="WEW58834.1"/>
    <property type="molecule type" value="Genomic_DNA"/>
</dbReference>
<dbReference type="Pfam" id="PF05186">
    <property type="entry name" value="Dpy-30"/>
    <property type="match status" value="1"/>
</dbReference>
<dbReference type="InterPro" id="IPR049629">
    <property type="entry name" value="DPY30_SDC1_DD"/>
</dbReference>